<reference evidence="1 2" key="1">
    <citation type="submission" date="2016-06" db="EMBL/GenBank/DDBJ databases">
        <title>Genome sequence of halotolerant plant growth promoting strain of Halomonas elongata HEK1 isolated from salterns of Rann of Kutch, Gujarat, India.</title>
        <authorList>
            <person name="Gaba S."/>
            <person name="Singh R.N."/>
            <person name="Abrol S."/>
            <person name="Kaushik R."/>
            <person name="Saxena A.K."/>
        </authorList>
    </citation>
    <scope>NUCLEOTIDE SEQUENCE [LARGE SCALE GENOMIC DNA]</scope>
    <source>
        <strain evidence="1 2">HEK1</strain>
    </source>
</reference>
<proteinExistence type="predicted"/>
<dbReference type="AlphaFoldDB" id="A0A1B8P0Y7"/>
<dbReference type="EMBL" id="MAJD01000001">
    <property type="protein sequence ID" value="OBX35912.1"/>
    <property type="molecule type" value="Genomic_DNA"/>
</dbReference>
<dbReference type="Proteomes" id="UP000092504">
    <property type="component" value="Unassembled WGS sequence"/>
</dbReference>
<accession>A0A1B8P0Y7</accession>
<evidence type="ECO:0000313" key="2">
    <source>
        <dbReference type="Proteomes" id="UP000092504"/>
    </source>
</evidence>
<name>A0A1B8P0Y7_HALEL</name>
<dbReference type="PATRIC" id="fig|2746.7.peg.255"/>
<organism evidence="1 2">
    <name type="scientific">Halomonas elongata</name>
    <dbReference type="NCBI Taxonomy" id="2746"/>
    <lineage>
        <taxon>Bacteria</taxon>
        <taxon>Pseudomonadati</taxon>
        <taxon>Pseudomonadota</taxon>
        <taxon>Gammaproteobacteria</taxon>
        <taxon>Oceanospirillales</taxon>
        <taxon>Halomonadaceae</taxon>
        <taxon>Halomonas</taxon>
    </lineage>
</organism>
<gene>
    <name evidence="1" type="ORF">A8U91_00248</name>
</gene>
<comment type="caution">
    <text evidence="1">The sequence shown here is derived from an EMBL/GenBank/DDBJ whole genome shotgun (WGS) entry which is preliminary data.</text>
</comment>
<evidence type="ECO:0000313" key="1">
    <source>
        <dbReference type="EMBL" id="OBX35912.1"/>
    </source>
</evidence>
<sequence length="51" mass="5668">MHQLQDVTGEAIAVVDDKADDAFLGVVYEASIARAYLQYSEELRREEHGTG</sequence>
<protein>
    <submittedName>
        <fullName evidence="1">Uncharacterized protein</fullName>
    </submittedName>
</protein>